<evidence type="ECO:0000313" key="6">
    <source>
        <dbReference type="EMBL" id="KZN11513.1"/>
    </source>
</evidence>
<dbReference type="PROSITE" id="PS50177">
    <property type="entry name" value="NTF2_DOMAIN"/>
    <property type="match status" value="1"/>
</dbReference>
<keyword evidence="1 2" id="KW-0694">RNA-binding</keyword>
<dbReference type="AlphaFoldDB" id="A0A162B930"/>
<dbReference type="SUPFAM" id="SSF54928">
    <property type="entry name" value="RNA-binding domain, RBD"/>
    <property type="match status" value="1"/>
</dbReference>
<protein>
    <recommendedName>
        <fullName evidence="7">NTF2 domain-containing protein</fullName>
    </recommendedName>
</protein>
<dbReference type="InterPro" id="IPR002075">
    <property type="entry name" value="NTF2_dom"/>
</dbReference>
<dbReference type="Pfam" id="PF00076">
    <property type="entry name" value="RRM_1"/>
    <property type="match status" value="1"/>
</dbReference>
<gene>
    <name evidence="6" type="ORF">DCAR_004169</name>
</gene>
<dbReference type="InterPro" id="IPR012677">
    <property type="entry name" value="Nucleotide-bd_a/b_plait_sf"/>
</dbReference>
<evidence type="ECO:0000256" key="1">
    <source>
        <dbReference type="ARBA" id="ARBA00022884"/>
    </source>
</evidence>
<evidence type="ECO:0000256" key="3">
    <source>
        <dbReference type="SAM" id="MobiDB-lite"/>
    </source>
</evidence>
<dbReference type="PANTHER" id="PTHR10693">
    <property type="entry name" value="RAS GTPASE-ACTIVATING PROTEIN-BINDING PROTEIN"/>
    <property type="match status" value="1"/>
</dbReference>
<dbReference type="EMBL" id="LNRQ01000001">
    <property type="protein sequence ID" value="KZN11513.1"/>
    <property type="molecule type" value="Genomic_DNA"/>
</dbReference>
<dbReference type="SUPFAM" id="SSF54427">
    <property type="entry name" value="NTF2-like"/>
    <property type="match status" value="1"/>
</dbReference>
<organism evidence="6">
    <name type="scientific">Daucus carota subsp. sativus</name>
    <name type="common">Carrot</name>
    <dbReference type="NCBI Taxonomy" id="79200"/>
    <lineage>
        <taxon>Eukaryota</taxon>
        <taxon>Viridiplantae</taxon>
        <taxon>Streptophyta</taxon>
        <taxon>Embryophyta</taxon>
        <taxon>Tracheophyta</taxon>
        <taxon>Spermatophyta</taxon>
        <taxon>Magnoliopsida</taxon>
        <taxon>eudicotyledons</taxon>
        <taxon>Gunneridae</taxon>
        <taxon>Pentapetalae</taxon>
        <taxon>asterids</taxon>
        <taxon>campanulids</taxon>
        <taxon>Apiales</taxon>
        <taxon>Apiaceae</taxon>
        <taxon>Apioideae</taxon>
        <taxon>Scandiceae</taxon>
        <taxon>Daucinae</taxon>
        <taxon>Daucus</taxon>
        <taxon>Daucus sect. Daucus</taxon>
    </lineage>
</organism>
<dbReference type="GO" id="GO:0005829">
    <property type="term" value="C:cytosol"/>
    <property type="evidence" value="ECO:0007669"/>
    <property type="project" value="TreeGrafter"/>
</dbReference>
<dbReference type="InterPro" id="IPR032710">
    <property type="entry name" value="NTF2-like_dom_sf"/>
</dbReference>
<sequence>MAVNPGSRMLSAQHVADAFVTQYYHILRVSPESVHKFYKESSTLGRPGSDGMMSISTTMKEINDAVISSAYKACDPITEAVHAQDSIMGSVIVGVIGTLTDKESINRKFAQTFYLAPQECGGFYVHNDFLYFLDVDEPTASLSGPQFPEVLAAPKSPSALSAKNSEVADVPNDEQETISVPDPTPKEAFESLPDPTPKEAFESLKKLDTPASPKKRSELLVKKSAGNIEEDSFKKVSYASVLAREAPLSTPAQVSSPPTSGLIKAGPPAPGKAASTPLSSALGINDGLVAEAPVGIHIKDLPSGITQDALLEQVRKFGAVRPNSIHIREYPEDGYRFAFVEFESAKSARSAVEAGEIWIGGWKYEVQYKRSSNQGGSNQGRSMHGRGGHRSDNPGSRDWEGRGGRDGEARGPSWRSSTQDQVRGGSSTATKRNTVRV</sequence>
<evidence type="ECO:0000259" key="4">
    <source>
        <dbReference type="PROSITE" id="PS50102"/>
    </source>
</evidence>
<feature type="compositionally biased region" description="Basic and acidic residues" evidence="3">
    <location>
        <begin position="389"/>
        <end position="409"/>
    </location>
</feature>
<dbReference type="PANTHER" id="PTHR10693:SF70">
    <property type="entry name" value="NUCLEOTIDE-BINDING ALPHA-BETA PLAIT DOMAIN, NTF2-LIKE DOMAIN PROTEIN-RELATED"/>
    <property type="match status" value="1"/>
</dbReference>
<dbReference type="OMA" id="RYNEHEN"/>
<evidence type="ECO:0000259" key="5">
    <source>
        <dbReference type="PROSITE" id="PS50177"/>
    </source>
</evidence>
<dbReference type="GO" id="GO:0003729">
    <property type="term" value="F:mRNA binding"/>
    <property type="evidence" value="ECO:0007669"/>
    <property type="project" value="TreeGrafter"/>
</dbReference>
<feature type="domain" description="RRM" evidence="4">
    <location>
        <begin position="294"/>
        <end position="371"/>
    </location>
</feature>
<feature type="region of interest" description="Disordered" evidence="3">
    <location>
        <begin position="371"/>
        <end position="437"/>
    </location>
</feature>
<feature type="region of interest" description="Disordered" evidence="3">
    <location>
        <begin position="162"/>
        <end position="198"/>
    </location>
</feature>
<dbReference type="CDD" id="cd00590">
    <property type="entry name" value="RRM_SF"/>
    <property type="match status" value="1"/>
</dbReference>
<dbReference type="Gramene" id="KZN11513">
    <property type="protein sequence ID" value="KZN11513"/>
    <property type="gene ID" value="DCAR_004169"/>
</dbReference>
<dbReference type="InterPro" id="IPR000504">
    <property type="entry name" value="RRM_dom"/>
</dbReference>
<dbReference type="InterPro" id="IPR039539">
    <property type="entry name" value="Ras_GTPase_bind_prot"/>
</dbReference>
<comment type="caution">
    <text evidence="6">The sequence shown here is derived from an EMBL/GenBank/DDBJ whole genome shotgun (WGS) entry which is preliminary data.</text>
</comment>
<dbReference type="Gene3D" id="3.10.450.50">
    <property type="match status" value="1"/>
</dbReference>
<dbReference type="Gene3D" id="3.30.70.330">
    <property type="match status" value="1"/>
</dbReference>
<accession>A0A162B930</accession>
<reference evidence="6" key="1">
    <citation type="journal article" date="2016" name="Nat. Genet.">
        <title>A high-quality carrot genome assembly provides new insights into carotenoid accumulation and asterid genome evolution.</title>
        <authorList>
            <person name="Iorizzo M."/>
            <person name="Ellison S."/>
            <person name="Senalik D."/>
            <person name="Zeng P."/>
            <person name="Satapoomin P."/>
            <person name="Huang J."/>
            <person name="Bowman M."/>
            <person name="Iovene M."/>
            <person name="Sanseverino W."/>
            <person name="Cavagnaro P."/>
            <person name="Yildiz M."/>
            <person name="Macko-Podgorni A."/>
            <person name="Moranska E."/>
            <person name="Grzebelus E."/>
            <person name="Grzebelus D."/>
            <person name="Ashrafi H."/>
            <person name="Zheng Z."/>
            <person name="Cheng S."/>
            <person name="Spooner D."/>
            <person name="Van Deynze A."/>
            <person name="Simon P."/>
        </authorList>
    </citation>
    <scope>NUCLEOTIDE SEQUENCE [LARGE SCALE GENOMIC DNA]</scope>
    <source>
        <tissue evidence="6">Leaf</tissue>
    </source>
</reference>
<name>A0A162B930_DAUCS</name>
<feature type="compositionally biased region" description="Polar residues" evidence="3">
    <location>
        <begin position="414"/>
        <end position="437"/>
    </location>
</feature>
<feature type="compositionally biased region" description="Polar residues" evidence="3">
    <location>
        <begin position="250"/>
        <end position="259"/>
    </location>
</feature>
<dbReference type="STRING" id="79200.A0A162B930"/>
<dbReference type="Pfam" id="PF02136">
    <property type="entry name" value="NTF2"/>
    <property type="match status" value="1"/>
</dbReference>
<dbReference type="GO" id="GO:1990904">
    <property type="term" value="C:ribonucleoprotein complex"/>
    <property type="evidence" value="ECO:0007669"/>
    <property type="project" value="TreeGrafter"/>
</dbReference>
<proteinExistence type="predicted"/>
<dbReference type="SMART" id="SM00360">
    <property type="entry name" value="RRM"/>
    <property type="match status" value="1"/>
</dbReference>
<feature type="compositionally biased region" description="Low complexity" evidence="3">
    <location>
        <begin position="371"/>
        <end position="382"/>
    </location>
</feature>
<evidence type="ECO:0000256" key="2">
    <source>
        <dbReference type="PROSITE-ProRule" id="PRU00176"/>
    </source>
</evidence>
<dbReference type="InterPro" id="IPR018222">
    <property type="entry name" value="Nuclear_transport_factor_2_euk"/>
</dbReference>
<dbReference type="CDD" id="cd00780">
    <property type="entry name" value="NTF2"/>
    <property type="match status" value="1"/>
</dbReference>
<dbReference type="InterPro" id="IPR035979">
    <property type="entry name" value="RBD_domain_sf"/>
</dbReference>
<dbReference type="PROSITE" id="PS50102">
    <property type="entry name" value="RRM"/>
    <property type="match status" value="1"/>
</dbReference>
<evidence type="ECO:0008006" key="7">
    <source>
        <dbReference type="Google" id="ProtNLM"/>
    </source>
</evidence>
<feature type="domain" description="NTF2" evidence="5">
    <location>
        <begin position="15"/>
        <end position="132"/>
    </location>
</feature>
<feature type="region of interest" description="Disordered" evidence="3">
    <location>
        <begin position="248"/>
        <end position="277"/>
    </location>
</feature>